<dbReference type="EMBL" id="JYNY01000317">
    <property type="protein sequence ID" value="KJJ84631.1"/>
    <property type="molecule type" value="Genomic_DNA"/>
</dbReference>
<organism evidence="1 2">
    <name type="scientific">Candidatus Omnitrophus magneticus</name>
    <dbReference type="NCBI Taxonomy" id="1609969"/>
    <lineage>
        <taxon>Bacteria</taxon>
        <taxon>Pseudomonadati</taxon>
        <taxon>Candidatus Omnitrophota</taxon>
        <taxon>Candidatus Omnitrophus</taxon>
    </lineage>
</organism>
<dbReference type="Proteomes" id="UP000033428">
    <property type="component" value="Unassembled WGS sequence"/>
</dbReference>
<comment type="caution">
    <text evidence="1">The sequence shown here is derived from an EMBL/GenBank/DDBJ whole genome shotgun (WGS) entry which is preliminary data.</text>
</comment>
<sequence>MDSCVRRNDRMGSGSIIPASSSIIPASFSVIPAKAGIHGSYVPSDILAKEAVTQLQFFIFKKFFAGFTCMDSCVRRNDSVGLGSVIPAPCHGTG</sequence>
<name>A0A0F0CSX0_9BACT</name>
<reference evidence="1 2" key="1">
    <citation type="submission" date="2015-02" db="EMBL/GenBank/DDBJ databases">
        <title>Single-cell genomics of uncultivated deep-branching MTB reveals a conserved set of magnetosome genes.</title>
        <authorList>
            <person name="Kolinko S."/>
            <person name="Richter M."/>
            <person name="Glockner F.O."/>
            <person name="Brachmann A."/>
            <person name="Schuler D."/>
        </authorList>
    </citation>
    <scope>NUCLEOTIDE SEQUENCE [LARGE SCALE GENOMIC DNA]</scope>
    <source>
        <strain evidence="1">SKK-01</strain>
    </source>
</reference>
<protein>
    <submittedName>
        <fullName evidence="1">Uncharacterized protein</fullName>
    </submittedName>
</protein>
<accession>A0A0F0CSX0</accession>
<keyword evidence="2" id="KW-1185">Reference proteome</keyword>
<gene>
    <name evidence="1" type="ORF">OMAG_001505</name>
</gene>
<dbReference type="AlphaFoldDB" id="A0A0F0CSX0"/>
<evidence type="ECO:0000313" key="1">
    <source>
        <dbReference type="EMBL" id="KJJ84631.1"/>
    </source>
</evidence>
<proteinExistence type="predicted"/>
<evidence type="ECO:0000313" key="2">
    <source>
        <dbReference type="Proteomes" id="UP000033428"/>
    </source>
</evidence>